<evidence type="ECO:0000313" key="2">
    <source>
        <dbReference type="RefSeq" id="XP_073807355.1"/>
    </source>
</evidence>
<accession>A0AC58JLJ3</accession>
<name>A0AC58JLJ3_DANRE</name>
<dbReference type="RefSeq" id="XP_073807355.1">
    <property type="nucleotide sequence ID" value="XM_073951254.1"/>
</dbReference>
<keyword evidence="1" id="KW-1185">Reference proteome</keyword>
<gene>
    <name evidence="2" type="primary">si:dkey-65b12.12</name>
</gene>
<proteinExistence type="predicted"/>
<dbReference type="Proteomes" id="UP000000437">
    <property type="component" value="Chromosome 5"/>
</dbReference>
<organism evidence="1 2">
    <name type="scientific">Danio rerio</name>
    <name type="common">Zebrafish</name>
    <name type="synonym">Brachydanio rerio</name>
    <dbReference type="NCBI Taxonomy" id="7955"/>
    <lineage>
        <taxon>Eukaryota</taxon>
        <taxon>Metazoa</taxon>
        <taxon>Chordata</taxon>
        <taxon>Craniata</taxon>
        <taxon>Vertebrata</taxon>
        <taxon>Euteleostomi</taxon>
        <taxon>Actinopterygii</taxon>
        <taxon>Neopterygii</taxon>
        <taxon>Teleostei</taxon>
        <taxon>Ostariophysi</taxon>
        <taxon>Cypriniformes</taxon>
        <taxon>Danionidae</taxon>
        <taxon>Danioninae</taxon>
        <taxon>Danio</taxon>
    </lineage>
</organism>
<protein>
    <submittedName>
        <fullName evidence="2">Uncharacterized protein si:dkey-65b12.12 isoform X1</fullName>
    </submittedName>
</protein>
<evidence type="ECO:0000313" key="1">
    <source>
        <dbReference type="Proteomes" id="UP000000437"/>
    </source>
</evidence>
<sequence>MKLFGLCFSAGVMMICCCCLIHVRGNGVCKRNLITRINVTTELESNVLLPCLFDLDLFRSKLITNSSAVWSQISTTVQHIVEIKVNGESSFWDNRRGRIKAFSSQSGSGNFSILINKVQSSDLGLYQCELFREFNCSLAYTEISLALVEFLFLDNWRLVVAAATGGGFLLLSLVSLSVYFAWIKRQALISAPVEHGANNCLNIVSSDIPGQTDEVTYASINHKPRHHQESEVLANKSPTNAYKFEHINSETVLYAAVKRRDK</sequence>
<reference evidence="2" key="1">
    <citation type="submission" date="2025-08" db="UniProtKB">
        <authorList>
            <consortium name="RefSeq"/>
        </authorList>
    </citation>
    <scope>IDENTIFICATION</scope>
    <source>
        <strain evidence="2">Tuebingen</strain>
        <tissue evidence="2">Fibroblasts and whole tissue</tissue>
    </source>
</reference>